<reference evidence="4" key="1">
    <citation type="submission" date="2021-02" db="EMBL/GenBank/DDBJ databases">
        <authorList>
            <person name="Nowell W R."/>
        </authorList>
    </citation>
    <scope>NUCLEOTIDE SEQUENCE</scope>
</reference>
<dbReference type="SUPFAM" id="SSF53187">
    <property type="entry name" value="Zn-dependent exopeptidases"/>
    <property type="match status" value="1"/>
</dbReference>
<dbReference type="InterPro" id="IPR007484">
    <property type="entry name" value="Peptidase_M28"/>
</dbReference>
<evidence type="ECO:0000313" key="5">
    <source>
        <dbReference type="EMBL" id="CAF4051307.1"/>
    </source>
</evidence>
<dbReference type="GO" id="GO:0006508">
    <property type="term" value="P:proteolysis"/>
    <property type="evidence" value="ECO:0007669"/>
    <property type="project" value="InterPro"/>
</dbReference>
<dbReference type="InterPro" id="IPR045175">
    <property type="entry name" value="M28_fam"/>
</dbReference>
<evidence type="ECO:0000256" key="2">
    <source>
        <dbReference type="ARBA" id="ARBA00005634"/>
    </source>
</evidence>
<comment type="cofactor">
    <cofactor evidence="1">
        <name>Zn(2+)</name>
        <dbReference type="ChEBI" id="CHEBI:29105"/>
    </cofactor>
</comment>
<dbReference type="AlphaFoldDB" id="A0A814PCU4"/>
<evidence type="ECO:0000313" key="6">
    <source>
        <dbReference type="Proteomes" id="UP000663864"/>
    </source>
</evidence>
<dbReference type="Proteomes" id="UP000663836">
    <property type="component" value="Unassembled WGS sequence"/>
</dbReference>
<dbReference type="SUPFAM" id="SSF52025">
    <property type="entry name" value="PA domain"/>
    <property type="match status" value="1"/>
</dbReference>
<name>A0A814PCU4_9BILA</name>
<dbReference type="Proteomes" id="UP000663864">
    <property type="component" value="Unassembled WGS sequence"/>
</dbReference>
<dbReference type="InterPro" id="IPR046450">
    <property type="entry name" value="PA_dom_sf"/>
</dbReference>
<evidence type="ECO:0000313" key="4">
    <source>
        <dbReference type="EMBL" id="CAF1101979.1"/>
    </source>
</evidence>
<comment type="similarity">
    <text evidence="2">Belongs to the peptidase M28 family. M28B subfamily.</text>
</comment>
<evidence type="ECO:0000259" key="3">
    <source>
        <dbReference type="Pfam" id="PF04389"/>
    </source>
</evidence>
<dbReference type="EMBL" id="CAJNOT010000885">
    <property type="protein sequence ID" value="CAF1101979.1"/>
    <property type="molecule type" value="Genomic_DNA"/>
</dbReference>
<comment type="caution">
    <text evidence="4">The sequence shown here is derived from an EMBL/GenBank/DDBJ whole genome shotgun (WGS) entry which is preliminary data.</text>
</comment>
<organism evidence="4 6">
    <name type="scientific">Rotaria sordida</name>
    <dbReference type="NCBI Taxonomy" id="392033"/>
    <lineage>
        <taxon>Eukaryota</taxon>
        <taxon>Metazoa</taxon>
        <taxon>Spiralia</taxon>
        <taxon>Gnathifera</taxon>
        <taxon>Rotifera</taxon>
        <taxon>Eurotatoria</taxon>
        <taxon>Bdelloidea</taxon>
        <taxon>Philodinida</taxon>
        <taxon>Philodinidae</taxon>
        <taxon>Rotaria</taxon>
    </lineage>
</organism>
<evidence type="ECO:0000256" key="1">
    <source>
        <dbReference type="ARBA" id="ARBA00001947"/>
    </source>
</evidence>
<gene>
    <name evidence="5" type="ORF">JBS370_LOCUS29055</name>
    <name evidence="4" type="ORF">ZHD862_LOCUS17647</name>
</gene>
<proteinExistence type="inferred from homology"/>
<accession>A0A814PCU4</accession>
<dbReference type="PANTHER" id="PTHR12147">
    <property type="entry name" value="METALLOPEPTIDASE M28 FAMILY MEMBER"/>
    <property type="match status" value="1"/>
</dbReference>
<dbReference type="Gene3D" id="3.40.630.10">
    <property type="entry name" value="Zn peptidases"/>
    <property type="match status" value="1"/>
</dbReference>
<feature type="domain" description="Peptidase M28" evidence="3">
    <location>
        <begin position="214"/>
        <end position="448"/>
    </location>
</feature>
<dbReference type="EMBL" id="CAJOBD010006100">
    <property type="protein sequence ID" value="CAF4051307.1"/>
    <property type="molecule type" value="Genomic_DNA"/>
</dbReference>
<dbReference type="PANTHER" id="PTHR12147:SF26">
    <property type="entry name" value="PEPTIDASE M28 DOMAIN-CONTAINING PROTEIN"/>
    <property type="match status" value="1"/>
</dbReference>
<sequence length="473" mass="52717">MFHLKQLQTIADKNNGTRTLGTSGFKATLDYIETQLRSKTNFQIFKQEFFVPVLVTSNPILTSTIDGIDKNYTYGTDFREIIYSPAANFLTSIHLTVVPNFGCDDNDWKDATPYPVTDSVILVMYSQNCSVTETSIVAQKYNISGLLVYDSNINGTYLPFIIGAQNITYPAMILSYELGTQLVEATKNHSLTNPSVRMFITPGNTITRQTSSENICADTPTGNKTQTIVIGSHSDSVAYSPGINDNGSGAMATLVLALNLAHLFQTLSYEEYLYRIRFCWWAAEENGLLGSYHHIEEANATAVEGNRLKDYVMMLNFDMLASPNYFFGIYESTSLPDTVSSTVKNASLKISQLFRNWFDKEKLPWDDTSLFSISDHFAFVVAGVACGGTFSGAADIKTFEQRDRYNRMLGHGHGGIVGASFDPCYHQACDTIENINPFVYETMVKSAAYALETFARIPDLYLWLYQSSTTTKN</sequence>
<dbReference type="GO" id="GO:0008235">
    <property type="term" value="F:metalloexopeptidase activity"/>
    <property type="evidence" value="ECO:0007669"/>
    <property type="project" value="InterPro"/>
</dbReference>
<protein>
    <recommendedName>
        <fullName evidence="3">Peptidase M28 domain-containing protein</fullName>
    </recommendedName>
</protein>
<dbReference type="Pfam" id="PF04389">
    <property type="entry name" value="Peptidase_M28"/>
    <property type="match status" value="1"/>
</dbReference>